<evidence type="ECO:0000313" key="1">
    <source>
        <dbReference type="EMBL" id="VYU54193.1"/>
    </source>
</evidence>
<dbReference type="InterPro" id="IPR053746">
    <property type="entry name" value="Viral_HT_Connector_Assembly"/>
</dbReference>
<dbReference type="Pfam" id="PF05135">
    <property type="entry name" value="Phage_connect_1"/>
    <property type="match status" value="1"/>
</dbReference>
<accession>A0A6N3FRP5</accession>
<organism evidence="1">
    <name type="scientific">Eubacterium limosum</name>
    <dbReference type="NCBI Taxonomy" id="1736"/>
    <lineage>
        <taxon>Bacteria</taxon>
        <taxon>Bacillati</taxon>
        <taxon>Bacillota</taxon>
        <taxon>Clostridia</taxon>
        <taxon>Eubacteriales</taxon>
        <taxon>Eubacteriaceae</taxon>
        <taxon>Eubacterium</taxon>
    </lineage>
</organism>
<dbReference type="EMBL" id="CACRTR010000012">
    <property type="protein sequence ID" value="VYU54193.1"/>
    <property type="molecule type" value="Genomic_DNA"/>
</dbReference>
<reference evidence="1" key="1">
    <citation type="submission" date="2019-11" db="EMBL/GenBank/DDBJ databases">
        <authorList>
            <person name="Feng L."/>
        </authorList>
    </citation>
    <scope>NUCLEOTIDE SEQUENCE</scope>
    <source>
        <strain evidence="1">ElimosumLFYP34</strain>
    </source>
</reference>
<dbReference type="InterPro" id="IPR021146">
    <property type="entry name" value="Phage_gp6-like_head-tail"/>
</dbReference>
<sequence>MEEQLLMELGQYPGFGTLDEALQKYLIEDAVAEVKNYVNTAESEMLPMSVKHIVKELALIRFNKLGVEGISSTSQSGISESYIEDLPAGLRRQLRRIRKLPR</sequence>
<name>A0A6N3FRP5_EUBLI</name>
<gene>
    <name evidence="1" type="ORF">ELLFYP34_00527</name>
</gene>
<proteinExistence type="predicted"/>
<protein>
    <submittedName>
        <fullName evidence="1">Phage gp6-like head-tail connector protein</fullName>
    </submittedName>
</protein>
<dbReference type="Gene3D" id="1.10.246.150">
    <property type="match status" value="1"/>
</dbReference>
<dbReference type="AlphaFoldDB" id="A0A6N3FRP5"/>